<dbReference type="EMBL" id="CP035631">
    <property type="protein sequence ID" value="WFF40458.1"/>
    <property type="molecule type" value="Genomic_DNA"/>
</dbReference>
<sequence>MGAAARAADASIPGPGIGPGSGPGPGPGPGPGEVVVAGPGRCVIVSASCRILRRPTRSRDSAATLKRGGRLAAGCITFMNSGDDPWPCPHRPFG</sequence>
<proteinExistence type="predicted"/>
<organism evidence="2 3">
    <name type="scientific">Salinicola endophyticus</name>
    <dbReference type="NCBI Taxonomy" id="1949083"/>
    <lineage>
        <taxon>Bacteria</taxon>
        <taxon>Pseudomonadati</taxon>
        <taxon>Pseudomonadota</taxon>
        <taxon>Gammaproteobacteria</taxon>
        <taxon>Oceanospirillales</taxon>
        <taxon>Halomonadaceae</taxon>
        <taxon>Salinicola</taxon>
    </lineage>
</organism>
<accession>A0ABY8FCB1</accession>
<keyword evidence="3" id="KW-1185">Reference proteome</keyword>
<gene>
    <name evidence="2" type="ORF">EVC62_02485</name>
</gene>
<evidence type="ECO:0000256" key="1">
    <source>
        <dbReference type="SAM" id="MobiDB-lite"/>
    </source>
</evidence>
<dbReference type="Proteomes" id="UP001321526">
    <property type="component" value="Chromosome"/>
</dbReference>
<evidence type="ECO:0000313" key="2">
    <source>
        <dbReference type="EMBL" id="WFF40458.1"/>
    </source>
</evidence>
<protein>
    <submittedName>
        <fullName evidence="2">Uncharacterized protein</fullName>
    </submittedName>
</protein>
<feature type="region of interest" description="Disordered" evidence="1">
    <location>
        <begin position="1"/>
        <end position="34"/>
    </location>
</feature>
<reference evidence="2 3" key="1">
    <citation type="submission" date="2019-01" db="EMBL/GenBank/DDBJ databases">
        <title>Genome sequence of Salinicola endophyticus REST5.</title>
        <authorList>
            <person name="Nascimento F.X."/>
        </authorList>
    </citation>
    <scope>NUCLEOTIDE SEQUENCE [LARGE SCALE GENOMIC DNA]</scope>
    <source>
        <strain evidence="2 3">REST5</strain>
    </source>
</reference>
<evidence type="ECO:0000313" key="3">
    <source>
        <dbReference type="Proteomes" id="UP001321526"/>
    </source>
</evidence>
<name>A0ABY8FCB1_9GAMM</name>